<dbReference type="InterPro" id="IPR050194">
    <property type="entry name" value="Glycosyltransferase_grp1"/>
</dbReference>
<dbReference type="PANTHER" id="PTHR45947">
    <property type="entry name" value="SULFOQUINOVOSYL TRANSFERASE SQD2"/>
    <property type="match status" value="1"/>
</dbReference>
<dbReference type="PANTHER" id="PTHR45947:SF3">
    <property type="entry name" value="SULFOQUINOVOSYL TRANSFERASE SQD2"/>
    <property type="match status" value="1"/>
</dbReference>
<gene>
    <name evidence="3" type="ORF">DR864_16715</name>
</gene>
<sequence length="367" mass="41921">MKILFFTPTGARTGSEMVLWYLIKHLAGSDIKTAVYTRQAGELFAKNSPADATYIHKFHRGLPYYSVEAVYHRVFGLTPEESYIKRIHQEFKPDVWYFNTITMPQFARLARKLKVPYVVHVHELLETFDTLRADSFAEMLTYAQTTLGCSQIVVDQLQKMGAPNLHLLHSFIDTQKINLQKDRARLRQELGLPADAFVWLMSGTMCMRKGYDMVPDLLQHLPKNAYLVWLGSGSEYGVSYYLEERVKREGLNFIALGAKGGQDYYDYLNICDGFVLTSREDPFPLVMIESAYLQKPVVGFNSGGISEFVQPGMGEVAPAFDIPKLADIMQKVMNGSIVIDKNVLRERALTFDVNRQLDNWQKLLTKF</sequence>
<dbReference type="EMBL" id="CP030850">
    <property type="protein sequence ID" value="AXE19275.1"/>
    <property type="molecule type" value="Genomic_DNA"/>
</dbReference>
<dbReference type="OrthoDB" id="655095at2"/>
<protein>
    <submittedName>
        <fullName evidence="3">Glycosyl transferase family 1</fullName>
    </submittedName>
</protein>
<dbReference type="Proteomes" id="UP000251993">
    <property type="component" value="Chromosome"/>
</dbReference>
<organism evidence="3 4">
    <name type="scientific">Runella rosea</name>
    <dbReference type="NCBI Taxonomy" id="2259595"/>
    <lineage>
        <taxon>Bacteria</taxon>
        <taxon>Pseudomonadati</taxon>
        <taxon>Bacteroidota</taxon>
        <taxon>Cytophagia</taxon>
        <taxon>Cytophagales</taxon>
        <taxon>Spirosomataceae</taxon>
        <taxon>Runella</taxon>
    </lineage>
</organism>
<evidence type="ECO:0000259" key="1">
    <source>
        <dbReference type="Pfam" id="PF00534"/>
    </source>
</evidence>
<dbReference type="KEGG" id="run:DR864_16715"/>
<dbReference type="CDD" id="cd03801">
    <property type="entry name" value="GT4_PimA-like"/>
    <property type="match status" value="1"/>
</dbReference>
<dbReference type="Pfam" id="PF00534">
    <property type="entry name" value="Glycos_transf_1"/>
    <property type="match status" value="1"/>
</dbReference>
<dbReference type="Gene3D" id="3.40.50.2000">
    <property type="entry name" value="Glycogen Phosphorylase B"/>
    <property type="match status" value="2"/>
</dbReference>
<reference evidence="3 4" key="1">
    <citation type="submission" date="2018-07" db="EMBL/GenBank/DDBJ databases">
        <title>Genome sequencing of Runella.</title>
        <authorList>
            <person name="Baek M.-G."/>
            <person name="Yi H."/>
        </authorList>
    </citation>
    <scope>NUCLEOTIDE SEQUENCE [LARGE SCALE GENOMIC DNA]</scope>
    <source>
        <strain evidence="3 4">HYN0085</strain>
    </source>
</reference>
<feature type="domain" description="Glycosyltransferase subfamily 4-like N-terminal" evidence="2">
    <location>
        <begin position="14"/>
        <end position="175"/>
    </location>
</feature>
<dbReference type="Pfam" id="PF13439">
    <property type="entry name" value="Glyco_transf_4"/>
    <property type="match status" value="1"/>
</dbReference>
<dbReference type="InterPro" id="IPR001296">
    <property type="entry name" value="Glyco_trans_1"/>
</dbReference>
<dbReference type="AlphaFoldDB" id="A0A344TKV4"/>
<proteinExistence type="predicted"/>
<name>A0A344TKV4_9BACT</name>
<dbReference type="GO" id="GO:0016757">
    <property type="term" value="F:glycosyltransferase activity"/>
    <property type="evidence" value="ECO:0007669"/>
    <property type="project" value="InterPro"/>
</dbReference>
<dbReference type="SUPFAM" id="SSF53756">
    <property type="entry name" value="UDP-Glycosyltransferase/glycogen phosphorylase"/>
    <property type="match status" value="1"/>
</dbReference>
<accession>A0A344TKV4</accession>
<evidence type="ECO:0000313" key="3">
    <source>
        <dbReference type="EMBL" id="AXE19275.1"/>
    </source>
</evidence>
<keyword evidence="4" id="KW-1185">Reference proteome</keyword>
<evidence type="ECO:0000259" key="2">
    <source>
        <dbReference type="Pfam" id="PF13439"/>
    </source>
</evidence>
<keyword evidence="3" id="KW-0808">Transferase</keyword>
<evidence type="ECO:0000313" key="4">
    <source>
        <dbReference type="Proteomes" id="UP000251993"/>
    </source>
</evidence>
<dbReference type="RefSeq" id="WP_114068058.1">
    <property type="nucleotide sequence ID" value="NZ_CP030850.1"/>
</dbReference>
<feature type="domain" description="Glycosyl transferase family 1" evidence="1">
    <location>
        <begin position="183"/>
        <end position="336"/>
    </location>
</feature>
<dbReference type="InterPro" id="IPR028098">
    <property type="entry name" value="Glyco_trans_4-like_N"/>
</dbReference>